<dbReference type="InterPro" id="IPR036907">
    <property type="entry name" value="5'-Nucleotdase_C_sf"/>
</dbReference>
<dbReference type="InterPro" id="IPR029052">
    <property type="entry name" value="Metallo-depent_PP-like"/>
</dbReference>
<dbReference type="AlphaFoldDB" id="A0A644ZBZ9"/>
<dbReference type="InterPro" id="IPR006146">
    <property type="entry name" value="5'-Nucleotdase_CS"/>
</dbReference>
<dbReference type="SUPFAM" id="SSF56300">
    <property type="entry name" value="Metallo-dependent phosphatases"/>
    <property type="match status" value="1"/>
</dbReference>
<dbReference type="Pfam" id="PF00746">
    <property type="entry name" value="Gram_pos_anchor"/>
    <property type="match status" value="1"/>
</dbReference>
<reference evidence="6" key="1">
    <citation type="submission" date="2019-08" db="EMBL/GenBank/DDBJ databases">
        <authorList>
            <person name="Kucharzyk K."/>
            <person name="Murdoch R.W."/>
            <person name="Higgins S."/>
            <person name="Loffler F."/>
        </authorList>
    </citation>
    <scope>NUCLEOTIDE SEQUENCE</scope>
</reference>
<protein>
    <submittedName>
        <fullName evidence="6">Trifunctional nucleotide phosphoesterase protein YfkN</fullName>
    </submittedName>
</protein>
<evidence type="ECO:0000313" key="6">
    <source>
        <dbReference type="EMBL" id="MPM38207.1"/>
    </source>
</evidence>
<dbReference type="Pfam" id="PF00149">
    <property type="entry name" value="Metallophos"/>
    <property type="match status" value="1"/>
</dbReference>
<dbReference type="InterPro" id="IPR006179">
    <property type="entry name" value="5_nucleotidase/apyrase"/>
</dbReference>
<proteinExistence type="predicted"/>
<feature type="transmembrane region" description="Helical" evidence="4">
    <location>
        <begin position="674"/>
        <end position="696"/>
    </location>
</feature>
<dbReference type="GO" id="GO:0030288">
    <property type="term" value="C:outer membrane-bounded periplasmic space"/>
    <property type="evidence" value="ECO:0007669"/>
    <property type="project" value="TreeGrafter"/>
</dbReference>
<dbReference type="NCBIfam" id="TIGR01167">
    <property type="entry name" value="LPXTG_anchor"/>
    <property type="match status" value="1"/>
</dbReference>
<dbReference type="PRINTS" id="PR01607">
    <property type="entry name" value="APYRASEFAMLY"/>
</dbReference>
<evidence type="ECO:0000256" key="2">
    <source>
        <dbReference type="ARBA" id="ARBA00022729"/>
    </source>
</evidence>
<gene>
    <name evidence="6" type="primary">yfkN_15</name>
    <name evidence="6" type="ORF">SDC9_84836</name>
</gene>
<feature type="compositionally biased region" description="Low complexity" evidence="3">
    <location>
        <begin position="643"/>
        <end position="660"/>
    </location>
</feature>
<dbReference type="PANTHER" id="PTHR11575">
    <property type="entry name" value="5'-NUCLEOTIDASE-RELATED"/>
    <property type="match status" value="1"/>
</dbReference>
<dbReference type="InterPro" id="IPR019931">
    <property type="entry name" value="LPXTG_anchor"/>
</dbReference>
<evidence type="ECO:0000259" key="5">
    <source>
        <dbReference type="PROSITE" id="PS50847"/>
    </source>
</evidence>
<dbReference type="PROSITE" id="PS00786">
    <property type="entry name" value="5_NUCLEOTIDASE_2"/>
    <property type="match status" value="1"/>
</dbReference>
<dbReference type="Gene3D" id="3.90.780.10">
    <property type="entry name" value="5'-Nucleotidase, C-terminal domain"/>
    <property type="match status" value="1"/>
</dbReference>
<dbReference type="GO" id="GO:0009166">
    <property type="term" value="P:nucleotide catabolic process"/>
    <property type="evidence" value="ECO:0007669"/>
    <property type="project" value="InterPro"/>
</dbReference>
<feature type="domain" description="Gram-positive cocci surface proteins LPxTG" evidence="5">
    <location>
        <begin position="669"/>
        <end position="703"/>
    </location>
</feature>
<dbReference type="PROSITE" id="PS50847">
    <property type="entry name" value="GRAM_POS_ANCHORING"/>
    <property type="match status" value="1"/>
</dbReference>
<keyword evidence="1" id="KW-0964">Secreted</keyword>
<keyword evidence="2" id="KW-0732">Signal</keyword>
<dbReference type="GO" id="GO:0046872">
    <property type="term" value="F:metal ion binding"/>
    <property type="evidence" value="ECO:0007669"/>
    <property type="project" value="InterPro"/>
</dbReference>
<keyword evidence="4" id="KW-1133">Transmembrane helix</keyword>
<dbReference type="GO" id="GO:0016788">
    <property type="term" value="F:hydrolase activity, acting on ester bonds"/>
    <property type="evidence" value="ECO:0007669"/>
    <property type="project" value="InterPro"/>
</dbReference>
<evidence type="ECO:0000256" key="3">
    <source>
        <dbReference type="SAM" id="MobiDB-lite"/>
    </source>
</evidence>
<dbReference type="PANTHER" id="PTHR11575:SF6">
    <property type="entry name" value="2',3'-CYCLIC-NUCLEOTIDE 2'-PHOSPHODIESTERASE_3'-NUCLEOTIDASE"/>
    <property type="match status" value="1"/>
</dbReference>
<organism evidence="6">
    <name type="scientific">bioreactor metagenome</name>
    <dbReference type="NCBI Taxonomy" id="1076179"/>
    <lineage>
        <taxon>unclassified sequences</taxon>
        <taxon>metagenomes</taxon>
        <taxon>ecological metagenomes</taxon>
    </lineage>
</organism>
<dbReference type="SUPFAM" id="SSF55816">
    <property type="entry name" value="5'-nucleotidase (syn. UDP-sugar hydrolase), C-terminal domain"/>
    <property type="match status" value="1"/>
</dbReference>
<feature type="region of interest" description="Disordered" evidence="3">
    <location>
        <begin position="613"/>
        <end position="671"/>
    </location>
</feature>
<evidence type="ECO:0000256" key="1">
    <source>
        <dbReference type="ARBA" id="ARBA00022525"/>
    </source>
</evidence>
<accession>A0A644ZBZ9</accession>
<dbReference type="GO" id="GO:0000166">
    <property type="term" value="F:nucleotide binding"/>
    <property type="evidence" value="ECO:0007669"/>
    <property type="project" value="InterPro"/>
</dbReference>
<feature type="compositionally biased region" description="Basic and acidic residues" evidence="3">
    <location>
        <begin position="613"/>
        <end position="637"/>
    </location>
</feature>
<evidence type="ECO:0000256" key="4">
    <source>
        <dbReference type="SAM" id="Phobius"/>
    </source>
</evidence>
<dbReference type="InterPro" id="IPR008334">
    <property type="entry name" value="5'-Nucleotdase_C"/>
</dbReference>
<comment type="caution">
    <text evidence="6">The sequence shown here is derived from an EMBL/GenBank/DDBJ whole genome shotgun (WGS) entry which is preliminary data.</text>
</comment>
<name>A0A644ZBZ9_9ZZZZ</name>
<keyword evidence="4" id="KW-0472">Membrane</keyword>
<keyword evidence="4" id="KW-0812">Transmembrane</keyword>
<dbReference type="InterPro" id="IPR004843">
    <property type="entry name" value="Calcineurin-like_PHP"/>
</dbReference>
<dbReference type="Gene3D" id="3.60.21.10">
    <property type="match status" value="1"/>
</dbReference>
<dbReference type="Pfam" id="PF02872">
    <property type="entry name" value="5_nucleotid_C"/>
    <property type="match status" value="1"/>
</dbReference>
<dbReference type="EMBL" id="VSSQ01008207">
    <property type="protein sequence ID" value="MPM38207.1"/>
    <property type="molecule type" value="Genomic_DNA"/>
</dbReference>
<sequence length="703" mass="77561">MRNIRKRVLTAILSTAVLLNGTIYSNGKVVQAEEKSEVKVTILGTSDLHGTLVPWDYASDSANTSGSLSQISKVVSDVRKENPNTILIDAGDSIQGNFIETFKNGDVQPILLAMKEMKYDTWTLGNHEFDFGLDVLKRATDQLAGSTMTPISANIYKPDGTRFIEPYKIVERDGLKIALIGITTPMVEQFKTPEQIGFMKFKSPIEETQKIIKELNGKVDAMVGIMHMGVDNENNIADTGVTDVANACPELDVIFAGHMHQLIKDKAINGVKIVEPGKYGQYLSRVDVTFKKDSNNKLVLDKSSISDRSYSIKGVESDKNIEDLVKPYHDKLRADANIVIGEVKGVNMVDPDEIPGIPTVHLEDTPLIDLFHEVALYYSKADVVSLGTDNEKAKLNVGPIKRKDIAFNYTYAGGEVTVYEVTGAQLKKYMEWSADYYNTLKDGDITISFNPIRRASKYSTNDYFGGINYTIDLTKESGNRITDLKYKNGTLIKDTDKIKLGMNSYRMDQLLAKGGIFENEKESIKKTDFDSKLIYGEDEGTIRNLTIKYIKEVKQGIVESKKQDNWKVVGIDRNSADYKKAAELVKSGELKIPTTTDKNGIVYTAIASINKKDLPVDNTDNKPSTKPEDNSEKDKNPADNQETTNGNNSSASGDANTSSNEETGKKGNLPNTGAAVSATQILTFASILLLSGVVLINRKKKVS</sequence>